<dbReference type="InterPro" id="IPR033865">
    <property type="entry name" value="Ataxin-3"/>
</dbReference>
<keyword evidence="8" id="KW-0805">Transcription regulation</keyword>
<evidence type="ECO:0000256" key="10">
    <source>
        <dbReference type="ARBA" id="ARBA00023242"/>
    </source>
</evidence>
<accession>A0AAV0AXB5</accession>
<dbReference type="Gene3D" id="6.10.140.100">
    <property type="match status" value="1"/>
</dbReference>
<feature type="active site" evidence="11 12">
    <location>
        <position position="140"/>
    </location>
</feature>
<dbReference type="Proteomes" id="UP001153365">
    <property type="component" value="Unassembled WGS sequence"/>
</dbReference>
<keyword evidence="7" id="KW-0788">Thiol protease</keyword>
<comment type="caution">
    <text evidence="15">The sequence shown here is derived from an EMBL/GenBank/DDBJ whole genome shotgun (WGS) entry which is preliminary data.</text>
</comment>
<evidence type="ECO:0000256" key="6">
    <source>
        <dbReference type="ARBA" id="ARBA00022801"/>
    </source>
</evidence>
<keyword evidence="10" id="KW-0539">Nucleus</keyword>
<keyword evidence="4" id="KW-0645">Protease</keyword>
<feature type="active site" description="Nucleophile" evidence="11">
    <location>
        <position position="19"/>
    </location>
</feature>
<reference evidence="15" key="1">
    <citation type="submission" date="2022-06" db="EMBL/GenBank/DDBJ databases">
        <authorList>
            <consortium name="SYNGENTA / RWTH Aachen University"/>
        </authorList>
    </citation>
    <scope>NUCLEOTIDE SEQUENCE</scope>
</reference>
<feature type="active site" evidence="12">
    <location>
        <position position="19"/>
    </location>
</feature>
<feature type="region of interest" description="Disordered" evidence="13">
    <location>
        <begin position="275"/>
        <end position="383"/>
    </location>
</feature>
<evidence type="ECO:0000256" key="12">
    <source>
        <dbReference type="PROSITE-ProRule" id="PRU00331"/>
    </source>
</evidence>
<evidence type="ECO:0000259" key="14">
    <source>
        <dbReference type="PROSITE" id="PS50957"/>
    </source>
</evidence>
<feature type="compositionally biased region" description="Polar residues" evidence="13">
    <location>
        <begin position="296"/>
        <end position="308"/>
    </location>
</feature>
<dbReference type="Pfam" id="PF02099">
    <property type="entry name" value="Josephin"/>
    <property type="match status" value="1"/>
</dbReference>
<keyword evidence="5" id="KW-0833">Ubl conjugation pathway</keyword>
<evidence type="ECO:0000256" key="7">
    <source>
        <dbReference type="ARBA" id="ARBA00022807"/>
    </source>
</evidence>
<dbReference type="GO" id="GO:0006508">
    <property type="term" value="P:proteolysis"/>
    <property type="evidence" value="ECO:0007669"/>
    <property type="project" value="UniProtKB-KW"/>
</dbReference>
<dbReference type="SMART" id="SM00726">
    <property type="entry name" value="UIM"/>
    <property type="match status" value="2"/>
</dbReference>
<dbReference type="PANTHER" id="PTHR14159">
    <property type="entry name" value="ATAXIN-3-RELATED"/>
    <property type="match status" value="1"/>
</dbReference>
<evidence type="ECO:0000256" key="13">
    <source>
        <dbReference type="SAM" id="MobiDB-lite"/>
    </source>
</evidence>
<name>A0AAV0AXB5_PHAPC</name>
<dbReference type="PROSITE" id="PS50957">
    <property type="entry name" value="JOSEPHIN"/>
    <property type="match status" value="1"/>
</dbReference>
<feature type="active site" description="Proton acceptor" evidence="11">
    <location>
        <position position="122"/>
    </location>
</feature>
<feature type="compositionally biased region" description="Polar residues" evidence="13">
    <location>
        <begin position="275"/>
        <end position="286"/>
    </location>
</feature>
<evidence type="ECO:0000256" key="3">
    <source>
        <dbReference type="ARBA" id="ARBA00012759"/>
    </source>
</evidence>
<keyword evidence="9" id="KW-0804">Transcription</keyword>
<proteinExistence type="predicted"/>
<dbReference type="PROSITE" id="PS50330">
    <property type="entry name" value="UIM"/>
    <property type="match status" value="1"/>
</dbReference>
<feature type="compositionally biased region" description="Polar residues" evidence="13">
    <location>
        <begin position="345"/>
        <end position="360"/>
    </location>
</feature>
<protein>
    <recommendedName>
        <fullName evidence="3">ubiquitinyl hydrolase 1</fullName>
        <ecNumber evidence="3">3.4.19.12</ecNumber>
    </recommendedName>
</protein>
<evidence type="ECO:0000256" key="1">
    <source>
        <dbReference type="ARBA" id="ARBA00000707"/>
    </source>
</evidence>
<dbReference type="GO" id="GO:0004843">
    <property type="term" value="F:cysteine-type deubiquitinase activity"/>
    <property type="evidence" value="ECO:0007669"/>
    <property type="project" value="UniProtKB-EC"/>
</dbReference>
<dbReference type="InterPro" id="IPR003903">
    <property type="entry name" value="UIM_dom"/>
</dbReference>
<gene>
    <name evidence="15" type="ORF">PPACK8108_LOCUS8978</name>
</gene>
<evidence type="ECO:0000313" key="16">
    <source>
        <dbReference type="Proteomes" id="UP001153365"/>
    </source>
</evidence>
<sequence length="383" mass="43332">MDLVEFIYCERQESGSMLCAQHALNNLMQSPIWTSENLADIARKLDLIEDSHLDQNDVYSTARRRGRASLNYDDSGFFSVQVIDDALNQLGLRIVRWRSEEMTPLHDYPENQEAFILNHDSHWFTLRRFGKNSDRWYNLNSMLPDSPKWIGPNFLSMTISQAEAEGYSIFTVLPTLPSEDPSAPQPGSLIDCEADERAYSMMMFSSGSVSPDVESNSLGSSSSTLNRRPRDKDDEGDVESQRRRIKRVEDQRSPLDEMSYEEQLKMAIEASLETGSSRSLNHLTEPQNDRDHQPRKGNNNHQSDSNTGDGMEELLKGSRNTVGLKPVEIEEDDDPDLAAAISASLLKTDSDLTNNSSSMKGSEKDLDEPSPEELRQRRLARFS</sequence>
<dbReference type="AlphaFoldDB" id="A0AAV0AXB5"/>
<comment type="subcellular location">
    <subcellularLocation>
        <location evidence="2">Nucleus</location>
    </subcellularLocation>
</comment>
<dbReference type="PRINTS" id="PR01233">
    <property type="entry name" value="JOSEPHIN"/>
</dbReference>
<evidence type="ECO:0000256" key="8">
    <source>
        <dbReference type="ARBA" id="ARBA00023015"/>
    </source>
</evidence>
<evidence type="ECO:0000256" key="9">
    <source>
        <dbReference type="ARBA" id="ARBA00023163"/>
    </source>
</evidence>
<evidence type="ECO:0000256" key="5">
    <source>
        <dbReference type="ARBA" id="ARBA00022786"/>
    </source>
</evidence>
<feature type="compositionally biased region" description="Basic and acidic residues" evidence="13">
    <location>
        <begin position="228"/>
        <end position="255"/>
    </location>
</feature>
<dbReference type="EC" id="3.4.19.12" evidence="3"/>
<dbReference type="Gene3D" id="1.10.287.10">
    <property type="entry name" value="S15/NS1, RNA-binding"/>
    <property type="match status" value="1"/>
</dbReference>
<evidence type="ECO:0000256" key="2">
    <source>
        <dbReference type="ARBA" id="ARBA00004123"/>
    </source>
</evidence>
<keyword evidence="6 12" id="KW-0378">Hydrolase</keyword>
<dbReference type="Pfam" id="PF02809">
    <property type="entry name" value="UIM"/>
    <property type="match status" value="2"/>
</dbReference>
<dbReference type="InterPro" id="IPR006155">
    <property type="entry name" value="Josephin"/>
</dbReference>
<comment type="catalytic activity">
    <reaction evidence="1">
        <text>Thiol-dependent hydrolysis of ester, thioester, amide, peptide and isopeptide bonds formed by the C-terminal Gly of ubiquitin (a 76-residue protein attached to proteins as an intracellular targeting signal).</text>
        <dbReference type="EC" id="3.4.19.12"/>
    </reaction>
</comment>
<dbReference type="Gene3D" id="3.90.70.40">
    <property type="match status" value="1"/>
</dbReference>
<dbReference type="SMART" id="SM01246">
    <property type="entry name" value="Josephin"/>
    <property type="match status" value="1"/>
</dbReference>
<keyword evidence="16" id="KW-1185">Reference proteome</keyword>
<evidence type="ECO:0000313" key="15">
    <source>
        <dbReference type="EMBL" id="CAH7674079.1"/>
    </source>
</evidence>
<organism evidence="15 16">
    <name type="scientific">Phakopsora pachyrhizi</name>
    <name type="common">Asian soybean rust disease fungus</name>
    <dbReference type="NCBI Taxonomy" id="170000"/>
    <lineage>
        <taxon>Eukaryota</taxon>
        <taxon>Fungi</taxon>
        <taxon>Dikarya</taxon>
        <taxon>Basidiomycota</taxon>
        <taxon>Pucciniomycotina</taxon>
        <taxon>Pucciniomycetes</taxon>
        <taxon>Pucciniales</taxon>
        <taxon>Phakopsoraceae</taxon>
        <taxon>Phakopsora</taxon>
    </lineage>
</organism>
<dbReference type="EMBL" id="CALTRL010001893">
    <property type="protein sequence ID" value="CAH7674079.1"/>
    <property type="molecule type" value="Genomic_DNA"/>
</dbReference>
<dbReference type="GO" id="GO:0005634">
    <property type="term" value="C:nucleus"/>
    <property type="evidence" value="ECO:0007669"/>
    <property type="project" value="UniProtKB-SubCell"/>
</dbReference>
<evidence type="ECO:0000256" key="4">
    <source>
        <dbReference type="ARBA" id="ARBA00022670"/>
    </source>
</evidence>
<feature type="region of interest" description="Disordered" evidence="13">
    <location>
        <begin position="206"/>
        <end position="259"/>
    </location>
</feature>
<feature type="domain" description="Josephin" evidence="14">
    <location>
        <begin position="4"/>
        <end position="187"/>
    </location>
</feature>
<dbReference type="GO" id="GO:0016579">
    <property type="term" value="P:protein deubiquitination"/>
    <property type="evidence" value="ECO:0007669"/>
    <property type="project" value="InterPro"/>
</dbReference>
<dbReference type="PANTHER" id="PTHR14159:SF0">
    <property type="entry name" value="ATAXIN-3-RELATED"/>
    <property type="match status" value="1"/>
</dbReference>
<feature type="active site" evidence="12">
    <location>
        <position position="122"/>
    </location>
</feature>
<feature type="compositionally biased region" description="Low complexity" evidence="13">
    <location>
        <begin position="215"/>
        <end position="226"/>
    </location>
</feature>
<evidence type="ECO:0000256" key="11">
    <source>
        <dbReference type="PIRSR" id="PIRSR633865-1"/>
    </source>
</evidence>